<organism evidence="2 3">
    <name type="scientific">Rhodococcus cercidiphylli</name>
    <dbReference type="NCBI Taxonomy" id="489916"/>
    <lineage>
        <taxon>Bacteria</taxon>
        <taxon>Bacillati</taxon>
        <taxon>Actinomycetota</taxon>
        <taxon>Actinomycetes</taxon>
        <taxon>Mycobacteriales</taxon>
        <taxon>Nocardiaceae</taxon>
        <taxon>Rhodococcus</taxon>
    </lineage>
</organism>
<comment type="caution">
    <text evidence="2">The sequence shown here is derived from an EMBL/GenBank/DDBJ whole genome shotgun (WGS) entry which is preliminary data.</text>
</comment>
<keyword evidence="3" id="KW-1185">Reference proteome</keyword>
<name>A0ABU4AXS9_9NOCA</name>
<dbReference type="InterPro" id="IPR050583">
    <property type="entry name" value="Mycobacterial_A85_antigen"/>
</dbReference>
<protein>
    <submittedName>
        <fullName evidence="2">Alpha/beta hydrolase family protein</fullName>
    </submittedName>
</protein>
<evidence type="ECO:0000313" key="3">
    <source>
        <dbReference type="Proteomes" id="UP001185899"/>
    </source>
</evidence>
<dbReference type="Proteomes" id="UP001185899">
    <property type="component" value="Unassembled WGS sequence"/>
</dbReference>
<proteinExistence type="predicted"/>
<dbReference type="PANTHER" id="PTHR48098:SF1">
    <property type="entry name" value="DIACYLGLYCEROL ACYLTRANSFERASE_MYCOLYLTRANSFERASE AG85A"/>
    <property type="match status" value="1"/>
</dbReference>
<dbReference type="SUPFAM" id="SSF53474">
    <property type="entry name" value="alpha/beta-Hydrolases"/>
    <property type="match status" value="1"/>
</dbReference>
<accession>A0ABU4AXS9</accession>
<feature type="chain" id="PRO_5045567961" evidence="1">
    <location>
        <begin position="46"/>
        <end position="356"/>
    </location>
</feature>
<evidence type="ECO:0000256" key="1">
    <source>
        <dbReference type="SAM" id="SignalP"/>
    </source>
</evidence>
<dbReference type="Pfam" id="PF00756">
    <property type="entry name" value="Esterase"/>
    <property type="match status" value="1"/>
</dbReference>
<dbReference type="InterPro" id="IPR029058">
    <property type="entry name" value="AB_hydrolase_fold"/>
</dbReference>
<evidence type="ECO:0000313" key="2">
    <source>
        <dbReference type="EMBL" id="MDV6231042.1"/>
    </source>
</evidence>
<reference evidence="2 3" key="1">
    <citation type="submission" date="2023-10" db="EMBL/GenBank/DDBJ databases">
        <title>Development of a sustainable strategy for remediation of hydrocarbon-contaminated territories based on the waste exchange concept.</title>
        <authorList>
            <person name="Krivoruchko A."/>
        </authorList>
    </citation>
    <scope>NUCLEOTIDE SEQUENCE [LARGE SCALE GENOMIC DNA]</scope>
    <source>
        <strain evidence="2 3">IEGM 1322</strain>
    </source>
</reference>
<dbReference type="EMBL" id="JAWLKE010000004">
    <property type="protein sequence ID" value="MDV6231042.1"/>
    <property type="molecule type" value="Genomic_DNA"/>
</dbReference>
<keyword evidence="2" id="KW-0378">Hydrolase</keyword>
<gene>
    <name evidence="2" type="ORF">R3P95_10825</name>
</gene>
<dbReference type="GO" id="GO:0016787">
    <property type="term" value="F:hydrolase activity"/>
    <property type="evidence" value="ECO:0007669"/>
    <property type="project" value="UniProtKB-KW"/>
</dbReference>
<dbReference type="RefSeq" id="WP_317548352.1">
    <property type="nucleotide sequence ID" value="NZ_JAWLKE010000004.1"/>
</dbReference>
<dbReference type="InterPro" id="IPR000801">
    <property type="entry name" value="Esterase-like"/>
</dbReference>
<sequence>MNGQGDSVGRIGGGERCRRSRALRRVVVLCVVACVAAVAHPHASAAPADSVAGATESYVVRTEVADDTAMTAFVHSAAMNRTIPLKILRSPDRTTPSPTLYLLNGAGGGLDGMDWYTQTDVVSFFADKNVNVVTPVGGAYSYYTDWQHDDPRLGRNQWETFLTAELPPLVDDLLDTNGRNAIAGISMAATSVLNLAAHHQGLYRAVGSYSGCASTTDPLGRAYVKTVVSMALGANVTNMWGPDDHQDWVRNDAVVNAEKLRGTALYVSNGSGLAGASDTLDGTNPNGPGFVLLNQMVVGGAIEVATGDCTRRLKTALEQLDIPAHFELRERGTHSWGYWQDDLHDSWPMFEDALAG</sequence>
<dbReference type="Gene3D" id="3.40.50.1820">
    <property type="entry name" value="alpha/beta hydrolase"/>
    <property type="match status" value="1"/>
</dbReference>
<keyword evidence="1" id="KW-0732">Signal</keyword>
<dbReference type="PANTHER" id="PTHR48098">
    <property type="entry name" value="ENTEROCHELIN ESTERASE-RELATED"/>
    <property type="match status" value="1"/>
</dbReference>
<feature type="signal peptide" evidence="1">
    <location>
        <begin position="1"/>
        <end position="45"/>
    </location>
</feature>